<dbReference type="InterPro" id="IPR013057">
    <property type="entry name" value="AA_transpt_TM"/>
</dbReference>
<keyword evidence="5 6" id="KW-0472">Membrane</keyword>
<protein>
    <submittedName>
        <fullName evidence="8">Transporter</fullName>
    </submittedName>
</protein>
<evidence type="ECO:0000256" key="2">
    <source>
        <dbReference type="ARBA" id="ARBA00008066"/>
    </source>
</evidence>
<feature type="transmembrane region" description="Helical" evidence="6">
    <location>
        <begin position="170"/>
        <end position="190"/>
    </location>
</feature>
<dbReference type="GO" id="GO:0015179">
    <property type="term" value="F:L-amino acid transmembrane transporter activity"/>
    <property type="evidence" value="ECO:0007669"/>
    <property type="project" value="TreeGrafter"/>
</dbReference>
<dbReference type="GO" id="GO:0016020">
    <property type="term" value="C:membrane"/>
    <property type="evidence" value="ECO:0007669"/>
    <property type="project" value="UniProtKB-SubCell"/>
</dbReference>
<accession>A0A2G8S0T4</accession>
<feature type="transmembrane region" description="Helical" evidence="6">
    <location>
        <begin position="246"/>
        <end position="269"/>
    </location>
</feature>
<evidence type="ECO:0000256" key="6">
    <source>
        <dbReference type="SAM" id="Phobius"/>
    </source>
</evidence>
<dbReference type="PANTHER" id="PTHR22950">
    <property type="entry name" value="AMINO ACID TRANSPORTER"/>
    <property type="match status" value="1"/>
</dbReference>
<dbReference type="Proteomes" id="UP000230002">
    <property type="component" value="Unassembled WGS sequence"/>
</dbReference>
<comment type="caution">
    <text evidence="8">The sequence shown here is derived from an EMBL/GenBank/DDBJ whole genome shotgun (WGS) entry which is preliminary data.</text>
</comment>
<feature type="transmembrane region" description="Helical" evidence="6">
    <location>
        <begin position="284"/>
        <end position="307"/>
    </location>
</feature>
<organism evidence="8 9">
    <name type="scientific">Ganoderma sinense ZZ0214-1</name>
    <dbReference type="NCBI Taxonomy" id="1077348"/>
    <lineage>
        <taxon>Eukaryota</taxon>
        <taxon>Fungi</taxon>
        <taxon>Dikarya</taxon>
        <taxon>Basidiomycota</taxon>
        <taxon>Agaricomycotina</taxon>
        <taxon>Agaricomycetes</taxon>
        <taxon>Polyporales</taxon>
        <taxon>Polyporaceae</taxon>
        <taxon>Ganoderma</taxon>
    </lineage>
</organism>
<keyword evidence="3 6" id="KW-0812">Transmembrane</keyword>
<dbReference type="Pfam" id="PF01490">
    <property type="entry name" value="Aa_trans"/>
    <property type="match status" value="1"/>
</dbReference>
<feature type="transmembrane region" description="Helical" evidence="6">
    <location>
        <begin position="113"/>
        <end position="132"/>
    </location>
</feature>
<feature type="transmembrane region" description="Helical" evidence="6">
    <location>
        <begin position="402"/>
        <end position="421"/>
    </location>
</feature>
<evidence type="ECO:0000259" key="7">
    <source>
        <dbReference type="Pfam" id="PF01490"/>
    </source>
</evidence>
<dbReference type="AlphaFoldDB" id="A0A2G8S0T4"/>
<evidence type="ECO:0000313" key="8">
    <source>
        <dbReference type="EMBL" id="PIL27383.1"/>
    </source>
</evidence>
<evidence type="ECO:0000256" key="1">
    <source>
        <dbReference type="ARBA" id="ARBA00004141"/>
    </source>
</evidence>
<dbReference type="STRING" id="1077348.A0A2G8S0T4"/>
<feature type="transmembrane region" description="Helical" evidence="6">
    <location>
        <begin position="361"/>
        <end position="381"/>
    </location>
</feature>
<keyword evidence="9" id="KW-1185">Reference proteome</keyword>
<gene>
    <name evidence="8" type="ORF">GSI_10531</name>
</gene>
<feature type="transmembrane region" description="Helical" evidence="6">
    <location>
        <begin position="59"/>
        <end position="80"/>
    </location>
</feature>
<feature type="transmembrane region" description="Helical" evidence="6">
    <location>
        <begin position="328"/>
        <end position="355"/>
    </location>
</feature>
<feature type="transmembrane region" description="Helical" evidence="6">
    <location>
        <begin position="210"/>
        <end position="234"/>
    </location>
</feature>
<evidence type="ECO:0000256" key="4">
    <source>
        <dbReference type="ARBA" id="ARBA00022989"/>
    </source>
</evidence>
<evidence type="ECO:0000313" key="9">
    <source>
        <dbReference type="Proteomes" id="UP000230002"/>
    </source>
</evidence>
<feature type="transmembrane region" description="Helical" evidence="6">
    <location>
        <begin position="144"/>
        <end position="163"/>
    </location>
</feature>
<evidence type="ECO:0000256" key="5">
    <source>
        <dbReference type="ARBA" id="ARBA00023136"/>
    </source>
</evidence>
<comment type="subcellular location">
    <subcellularLocation>
        <location evidence="1">Membrane</location>
        <topology evidence="1">Multi-pass membrane protein</topology>
    </subcellularLocation>
</comment>
<dbReference type="EMBL" id="AYKW01000034">
    <property type="protein sequence ID" value="PIL27383.1"/>
    <property type="molecule type" value="Genomic_DNA"/>
</dbReference>
<feature type="domain" description="Amino acid transporter transmembrane" evidence="7">
    <location>
        <begin position="33"/>
        <end position="414"/>
    </location>
</feature>
<dbReference type="PANTHER" id="PTHR22950:SF668">
    <property type="entry name" value="AMINO ACID TRANSPORTER (EUROFUNG)"/>
    <property type="match status" value="1"/>
</dbReference>
<reference evidence="8 9" key="1">
    <citation type="journal article" date="2015" name="Sci. Rep.">
        <title>Chromosome-level genome map provides insights into diverse defense mechanisms in the medicinal fungus Ganoderma sinense.</title>
        <authorList>
            <person name="Zhu Y."/>
            <person name="Xu J."/>
            <person name="Sun C."/>
            <person name="Zhou S."/>
            <person name="Xu H."/>
            <person name="Nelson D.R."/>
            <person name="Qian J."/>
            <person name="Song J."/>
            <person name="Luo H."/>
            <person name="Xiang L."/>
            <person name="Li Y."/>
            <person name="Xu Z."/>
            <person name="Ji A."/>
            <person name="Wang L."/>
            <person name="Lu S."/>
            <person name="Hayward A."/>
            <person name="Sun W."/>
            <person name="Li X."/>
            <person name="Schwartz D.C."/>
            <person name="Wang Y."/>
            <person name="Chen S."/>
        </authorList>
    </citation>
    <scope>NUCLEOTIDE SEQUENCE [LARGE SCALE GENOMIC DNA]</scope>
    <source>
        <strain evidence="8 9">ZZ0214-1</strain>
    </source>
</reference>
<name>A0A2G8S0T4_9APHY</name>
<comment type="similarity">
    <text evidence="2">Belongs to the amino acid/polyamine transporter 2 family.</text>
</comment>
<sequence length="531" mass="57833">MGQDESVCELEAAQGGRSDVFGNEDEHDIRYKTLSWQFVSALMIAEIVSNGMLTLPNAMAVVGIIPSVILTVFLGIFALWTAKLLIDFKHNHPEVHNMGDAGFIMFGPIGREVFSIGSIIFAIFAVGAVILSGQQALSVLSDNGLCATILLAIFSAATFVLSLPRTLAHLSWLGLLSASFIALCGLLAMVGAGANPVPGRIVVTTVPTNFYQAFLAITGPVFSYAGHFMFFVLISEMRRPQDAMKAACVLQGFATTFYAVFSVVVYAYIGSTVASPALFSLPPVWAKITFGVGMVNFLITGAIYAHTAAKLVFIRLFRGTQHVYTHTILGWTTWVSLCFASVGVAFVLASAVPIFPDLTGITASLFASWYTYGVAGFFWLYDAFHLKGGLDALKRRWFGTTLAVATVLAGAFICLAHYRLLARTNPARLLRDRESSVVYTQDERHRNSPRARHYYELPERMPGILRDATGIEDVEMVGAEGLLAGGLDKMVNESEGEEFEPWVEKCLEVGTDEDEYGWRMADHVVGIALKP</sequence>
<keyword evidence="4 6" id="KW-1133">Transmembrane helix</keyword>
<evidence type="ECO:0000256" key="3">
    <source>
        <dbReference type="ARBA" id="ARBA00022692"/>
    </source>
</evidence>
<dbReference type="OrthoDB" id="40134at2759"/>
<proteinExistence type="inferred from homology"/>